<dbReference type="Gene3D" id="2.40.50.140">
    <property type="entry name" value="Nucleic acid-binding proteins"/>
    <property type="match status" value="1"/>
</dbReference>
<dbReference type="OrthoDB" id="5969267at2759"/>
<evidence type="ECO:0008006" key="3">
    <source>
        <dbReference type="Google" id="ProtNLM"/>
    </source>
</evidence>
<accession>A0A9X0CM95</accession>
<evidence type="ECO:0000313" key="1">
    <source>
        <dbReference type="EMBL" id="KAJ7360055.1"/>
    </source>
</evidence>
<protein>
    <recommendedName>
        <fullName evidence="3">Replication protein A subunit</fullName>
    </recommendedName>
</protein>
<comment type="caution">
    <text evidence="1">The sequence shown here is derived from an EMBL/GenBank/DDBJ whole genome shotgun (WGS) entry which is preliminary data.</text>
</comment>
<organism evidence="1 2">
    <name type="scientific">Desmophyllum pertusum</name>
    <dbReference type="NCBI Taxonomy" id="174260"/>
    <lineage>
        <taxon>Eukaryota</taxon>
        <taxon>Metazoa</taxon>
        <taxon>Cnidaria</taxon>
        <taxon>Anthozoa</taxon>
        <taxon>Hexacorallia</taxon>
        <taxon>Scleractinia</taxon>
        <taxon>Caryophylliina</taxon>
        <taxon>Caryophylliidae</taxon>
        <taxon>Desmophyllum</taxon>
    </lineage>
</organism>
<dbReference type="AlphaFoldDB" id="A0A9X0CM95"/>
<sequence>MNDSIVKKIEAVKLIPDFTMVTIVGQVNIISDPEYIEVNGRRLKKLEAKIADESDSIAVTFWEEQIDKVTNQLTYNITNARVRTFQGNKCLSLNQESKISNVLPILNVAPSLFENNSSIDSIEVEDIDTMAEICRFFNCKNCSKKLQPCQGKVQQCNVCGMKQIIKKTDEDNLSVIITLKDTKLSVTLFKDQIKNLIAIYNNENTKNYDISTANDNDLTEIILCTNNVKVSFNKNTKIVTDIQKI</sequence>
<proteinExistence type="predicted"/>
<gene>
    <name evidence="1" type="ORF">OS493_019146</name>
</gene>
<dbReference type="InterPro" id="IPR012340">
    <property type="entry name" value="NA-bd_OB-fold"/>
</dbReference>
<evidence type="ECO:0000313" key="2">
    <source>
        <dbReference type="Proteomes" id="UP001163046"/>
    </source>
</evidence>
<keyword evidence="2" id="KW-1185">Reference proteome</keyword>
<dbReference type="SUPFAM" id="SSF50249">
    <property type="entry name" value="Nucleic acid-binding proteins"/>
    <property type="match status" value="1"/>
</dbReference>
<dbReference type="EMBL" id="MU827312">
    <property type="protein sequence ID" value="KAJ7360055.1"/>
    <property type="molecule type" value="Genomic_DNA"/>
</dbReference>
<name>A0A9X0CM95_9CNID</name>
<reference evidence="1" key="1">
    <citation type="submission" date="2023-01" db="EMBL/GenBank/DDBJ databases">
        <title>Genome assembly of the deep-sea coral Lophelia pertusa.</title>
        <authorList>
            <person name="Herrera S."/>
            <person name="Cordes E."/>
        </authorList>
    </citation>
    <scope>NUCLEOTIDE SEQUENCE</scope>
    <source>
        <strain evidence="1">USNM1676648</strain>
        <tissue evidence="1">Polyp</tissue>
    </source>
</reference>
<dbReference type="Proteomes" id="UP001163046">
    <property type="component" value="Unassembled WGS sequence"/>
</dbReference>